<keyword evidence="2 8" id="KW-0808">Transferase</keyword>
<evidence type="ECO:0000256" key="8">
    <source>
        <dbReference type="HAMAP-Rule" id="MF_00238"/>
    </source>
</evidence>
<evidence type="ECO:0000256" key="1">
    <source>
        <dbReference type="ARBA" id="ARBA00009427"/>
    </source>
</evidence>
<comment type="catalytic activity">
    <reaction evidence="6 8">
        <text>dCMP + ATP = dCDP + ADP</text>
        <dbReference type="Rhea" id="RHEA:25094"/>
        <dbReference type="ChEBI" id="CHEBI:30616"/>
        <dbReference type="ChEBI" id="CHEBI:57566"/>
        <dbReference type="ChEBI" id="CHEBI:58593"/>
        <dbReference type="ChEBI" id="CHEBI:456216"/>
        <dbReference type="EC" id="2.7.4.25"/>
    </reaction>
</comment>
<dbReference type="EMBL" id="JAULRT010000052">
    <property type="protein sequence ID" value="MDO3382554.1"/>
    <property type="molecule type" value="Genomic_DNA"/>
</dbReference>
<keyword evidence="5 8" id="KW-0067">ATP-binding</keyword>
<keyword evidence="8" id="KW-0963">Cytoplasm</keyword>
<evidence type="ECO:0000256" key="6">
    <source>
        <dbReference type="ARBA" id="ARBA00047615"/>
    </source>
</evidence>
<keyword evidence="11" id="KW-1185">Reference proteome</keyword>
<dbReference type="NCBIfam" id="TIGR00017">
    <property type="entry name" value="cmk"/>
    <property type="match status" value="1"/>
</dbReference>
<keyword evidence="4 8" id="KW-0418">Kinase</keyword>
<evidence type="ECO:0000256" key="7">
    <source>
        <dbReference type="ARBA" id="ARBA00048478"/>
    </source>
</evidence>
<evidence type="ECO:0000256" key="5">
    <source>
        <dbReference type="ARBA" id="ARBA00022840"/>
    </source>
</evidence>
<comment type="caution">
    <text evidence="10">The sequence shown here is derived from an EMBL/GenBank/DDBJ whole genome shotgun (WGS) entry which is preliminary data.</text>
</comment>
<dbReference type="Proteomes" id="UP001168380">
    <property type="component" value="Unassembled WGS sequence"/>
</dbReference>
<dbReference type="SUPFAM" id="SSF52540">
    <property type="entry name" value="P-loop containing nucleoside triphosphate hydrolases"/>
    <property type="match status" value="1"/>
</dbReference>
<dbReference type="GO" id="GO:0016301">
    <property type="term" value="F:kinase activity"/>
    <property type="evidence" value="ECO:0007669"/>
    <property type="project" value="UniProtKB-KW"/>
</dbReference>
<comment type="similarity">
    <text evidence="1 8">Belongs to the cytidylate kinase family. Type 1 subfamily.</text>
</comment>
<feature type="domain" description="Cytidylate kinase" evidence="9">
    <location>
        <begin position="7"/>
        <end position="217"/>
    </location>
</feature>
<dbReference type="EC" id="2.7.4.25" evidence="8"/>
<dbReference type="InterPro" id="IPR027417">
    <property type="entry name" value="P-loop_NTPase"/>
</dbReference>
<evidence type="ECO:0000313" key="10">
    <source>
        <dbReference type="EMBL" id="MDO3382554.1"/>
    </source>
</evidence>
<protein>
    <recommendedName>
        <fullName evidence="8">Cytidylate kinase</fullName>
        <shortName evidence="8">CK</shortName>
        <ecNumber evidence="8">2.7.4.25</ecNumber>
    </recommendedName>
    <alternativeName>
        <fullName evidence="8">Cytidine monophosphate kinase</fullName>
        <shortName evidence="8">CMP kinase</shortName>
    </alternativeName>
</protein>
<dbReference type="InterPro" id="IPR011994">
    <property type="entry name" value="Cytidylate_kinase_dom"/>
</dbReference>
<evidence type="ECO:0000256" key="3">
    <source>
        <dbReference type="ARBA" id="ARBA00022741"/>
    </source>
</evidence>
<dbReference type="RefSeq" id="WP_302712875.1">
    <property type="nucleotide sequence ID" value="NZ_JAULRT010000052.1"/>
</dbReference>
<dbReference type="PANTHER" id="PTHR21299:SF2">
    <property type="entry name" value="CYTIDYLATE KINASE"/>
    <property type="match status" value="1"/>
</dbReference>
<dbReference type="PANTHER" id="PTHR21299">
    <property type="entry name" value="CYTIDYLATE KINASE/PANTOATE-BETA-ALANINE LIGASE"/>
    <property type="match status" value="1"/>
</dbReference>
<evidence type="ECO:0000256" key="2">
    <source>
        <dbReference type="ARBA" id="ARBA00022679"/>
    </source>
</evidence>
<evidence type="ECO:0000256" key="4">
    <source>
        <dbReference type="ARBA" id="ARBA00022777"/>
    </source>
</evidence>
<sequence>MNKDFVVTIDGPSGAGKGTLSQLLARELGATLLDSGALYRLVALSSLDKSIAVDSVDELAVCARDLDVQFSSSASGVRILLEGRDVTTAIRDERVSMQASAIAALEPVRAALLQRQRDFAGHGPLVADGRDMGTTVFPRADFKFYLTASAEARAQRRYAQLVAAGETVDMARLVADIEARDERDQSRASSPLRPAPDARIIDSTELNIEEVLQQMLLHVSVPGGAC</sequence>
<name>A0ABT8TGA5_9GAMM</name>
<comment type="subcellular location">
    <subcellularLocation>
        <location evidence="8">Cytoplasm</location>
    </subcellularLocation>
</comment>
<evidence type="ECO:0000313" key="11">
    <source>
        <dbReference type="Proteomes" id="UP001168380"/>
    </source>
</evidence>
<dbReference type="Pfam" id="PF02224">
    <property type="entry name" value="Cytidylate_kin"/>
    <property type="match status" value="1"/>
</dbReference>
<organism evidence="10 11">
    <name type="scientific">Gilvimarinus algae</name>
    <dbReference type="NCBI Taxonomy" id="3058037"/>
    <lineage>
        <taxon>Bacteria</taxon>
        <taxon>Pseudomonadati</taxon>
        <taxon>Pseudomonadota</taxon>
        <taxon>Gammaproteobacteria</taxon>
        <taxon>Cellvibrionales</taxon>
        <taxon>Cellvibrionaceae</taxon>
        <taxon>Gilvimarinus</taxon>
    </lineage>
</organism>
<dbReference type="Gene3D" id="3.40.50.300">
    <property type="entry name" value="P-loop containing nucleotide triphosphate hydrolases"/>
    <property type="match status" value="1"/>
</dbReference>
<evidence type="ECO:0000259" key="9">
    <source>
        <dbReference type="Pfam" id="PF02224"/>
    </source>
</evidence>
<dbReference type="HAMAP" id="MF_00238">
    <property type="entry name" value="Cytidyl_kinase_type1"/>
    <property type="match status" value="1"/>
</dbReference>
<reference evidence="10" key="1">
    <citation type="submission" date="2023-07" db="EMBL/GenBank/DDBJ databases">
        <title>Gilvimarinus algae sp. nov., isolated from the surface of Kelp.</title>
        <authorList>
            <person name="Sun Y.Y."/>
            <person name="Gong Y."/>
            <person name="Du Z.J."/>
        </authorList>
    </citation>
    <scope>NUCLEOTIDE SEQUENCE</scope>
    <source>
        <strain evidence="10">SDUM040014</strain>
    </source>
</reference>
<keyword evidence="3 8" id="KW-0547">Nucleotide-binding</keyword>
<gene>
    <name evidence="8 10" type="primary">cmk</name>
    <name evidence="10" type="ORF">QWI16_10260</name>
</gene>
<proteinExistence type="inferred from homology"/>
<comment type="catalytic activity">
    <reaction evidence="7 8">
        <text>CMP + ATP = CDP + ADP</text>
        <dbReference type="Rhea" id="RHEA:11600"/>
        <dbReference type="ChEBI" id="CHEBI:30616"/>
        <dbReference type="ChEBI" id="CHEBI:58069"/>
        <dbReference type="ChEBI" id="CHEBI:60377"/>
        <dbReference type="ChEBI" id="CHEBI:456216"/>
        <dbReference type="EC" id="2.7.4.25"/>
    </reaction>
</comment>
<dbReference type="CDD" id="cd02020">
    <property type="entry name" value="CMPK"/>
    <property type="match status" value="1"/>
</dbReference>
<dbReference type="InterPro" id="IPR003136">
    <property type="entry name" value="Cytidylate_kin"/>
</dbReference>
<accession>A0ABT8TGA5</accession>
<feature type="binding site" evidence="8">
    <location>
        <begin position="11"/>
        <end position="19"/>
    </location>
    <ligand>
        <name>ATP</name>
        <dbReference type="ChEBI" id="CHEBI:30616"/>
    </ligand>
</feature>